<proteinExistence type="predicted"/>
<gene>
    <name evidence="1" type="ORF">OCBIM_22035896mg</name>
</gene>
<reference evidence="1" key="1">
    <citation type="submission" date="2015-07" db="EMBL/GenBank/DDBJ databases">
        <title>MeaNS - Measles Nucleotide Surveillance Program.</title>
        <authorList>
            <person name="Tran T."/>
            <person name="Druce J."/>
        </authorList>
    </citation>
    <scope>NUCLEOTIDE SEQUENCE</scope>
    <source>
        <strain evidence="1">UCB-OBI-ISO-001</strain>
        <tissue evidence="1">Gonad</tissue>
    </source>
</reference>
<evidence type="ECO:0000313" key="1">
    <source>
        <dbReference type="EMBL" id="KOF74607.1"/>
    </source>
</evidence>
<protein>
    <submittedName>
        <fullName evidence="1">Uncharacterized protein</fullName>
    </submittedName>
</protein>
<name>A0A0L8GC32_OCTBM</name>
<organism evidence="1">
    <name type="scientific">Octopus bimaculoides</name>
    <name type="common">California two-spotted octopus</name>
    <dbReference type="NCBI Taxonomy" id="37653"/>
    <lineage>
        <taxon>Eukaryota</taxon>
        <taxon>Metazoa</taxon>
        <taxon>Spiralia</taxon>
        <taxon>Lophotrochozoa</taxon>
        <taxon>Mollusca</taxon>
        <taxon>Cephalopoda</taxon>
        <taxon>Coleoidea</taxon>
        <taxon>Octopodiformes</taxon>
        <taxon>Octopoda</taxon>
        <taxon>Incirrata</taxon>
        <taxon>Octopodidae</taxon>
        <taxon>Octopus</taxon>
    </lineage>
</organism>
<dbReference type="AlphaFoldDB" id="A0A0L8GC32"/>
<dbReference type="EMBL" id="KQ422595">
    <property type="protein sequence ID" value="KOF74607.1"/>
    <property type="molecule type" value="Genomic_DNA"/>
</dbReference>
<sequence>MHIHSLQRSSIYCCCEKNVSFVCWFAVAALPLSPIAVGGREKGKEERKKNYLATCCYPIQEGEYCSILREVG</sequence>
<accession>A0A0L8GC32</accession>